<dbReference type="GO" id="GO:0007166">
    <property type="term" value="P:cell surface receptor signaling pathway"/>
    <property type="evidence" value="ECO:0007669"/>
    <property type="project" value="TreeGrafter"/>
</dbReference>
<name>A0AA88P4B9_9TELE</name>
<proteinExistence type="predicted"/>
<evidence type="ECO:0000259" key="6">
    <source>
        <dbReference type="PROSITE" id="PS50835"/>
    </source>
</evidence>
<dbReference type="GO" id="GO:0006955">
    <property type="term" value="P:immune response"/>
    <property type="evidence" value="ECO:0007669"/>
    <property type="project" value="TreeGrafter"/>
</dbReference>
<feature type="domain" description="Ig-like" evidence="6">
    <location>
        <begin position="191"/>
        <end position="267"/>
    </location>
</feature>
<evidence type="ECO:0000313" key="8">
    <source>
        <dbReference type="Proteomes" id="UP001187343"/>
    </source>
</evidence>
<evidence type="ECO:0000256" key="2">
    <source>
        <dbReference type="ARBA" id="ARBA00023157"/>
    </source>
</evidence>
<gene>
    <name evidence="7" type="ORF">Q8A67_024825</name>
</gene>
<dbReference type="GO" id="GO:0004888">
    <property type="term" value="F:transmembrane signaling receptor activity"/>
    <property type="evidence" value="ECO:0007669"/>
    <property type="project" value="TreeGrafter"/>
</dbReference>
<dbReference type="GO" id="GO:0008270">
    <property type="term" value="F:zinc ion binding"/>
    <property type="evidence" value="ECO:0007669"/>
    <property type="project" value="UniProtKB-KW"/>
</dbReference>
<comment type="caution">
    <text evidence="7">The sequence shown here is derived from an EMBL/GenBank/DDBJ whole genome shotgun (WGS) entry which is preliminary data.</text>
</comment>
<keyword evidence="3" id="KW-0479">Metal-binding</keyword>
<feature type="domain" description="C2H2-type" evidence="5">
    <location>
        <begin position="346"/>
        <end position="374"/>
    </location>
</feature>
<feature type="chain" id="PRO_5041652643" evidence="4">
    <location>
        <begin position="20"/>
        <end position="796"/>
    </location>
</feature>
<protein>
    <submittedName>
        <fullName evidence="7">Uncharacterized protein</fullName>
    </submittedName>
</protein>
<feature type="signal peptide" evidence="4">
    <location>
        <begin position="1"/>
        <end position="19"/>
    </location>
</feature>
<sequence>MISLLTLSVLLALIRGNKGQNPTVTLLPKFKQVYVGDDVTLVCNHKGGNKPTTWFINGSPQSMQSYSMLLTAVTPINNGQYKCDQGRSMGEPYNLTVLELEPHAQLSPSIGGAVMTKGEGRNLVLQVDDDLKDWACFVLRGVSGFALGVHVYEKTKRASIFAELKEEERATFWCKKKKTEHRSNAVTLKMTELMVMLDPPAVPALQGEPVALRCVVWGGPKLENAIFYKDTTEIKSSPEGTYTITNATQNDNGNYSCHATYRYSHISAQAAKREGDSDAQELKVIGGPPAAALISKSHKSLWCSCLSCPVSCTSYLWYHTLFNDPYARRRLSENDQTITIEEEGLYSCRMDCGKGFSRFSNVYNYKDGHISLSDRQRGSDRLVEMRSLLSLSVLLALLRGNKGQEPTVTLLSKFPQVYVGDDITLGCNHKGGNKPTTWFINGTPQSIQSYSMLLTAVTPTNNGVYQCEQGGQKSEPYKIIVLELEPHAQLSPSIGGAVMIKGEGRNLVLQVDDDPKDWACFVLRGVRGFALGVDVDEKTKRVSIFAELKEAERATFWCKKKKAELRSNAVTLKMTERMVMLDPPAVPALQGEPVVLRCVVWGGLKLEKAIFYKDTTEIKSSSEGTFTITNATQDDNGKYSCRATYRFSHINVQYPQREGDSDAQELKVIVGPPAATVISESRNSLRCSCPRCPDDCTSYLWYHTLFNDTYTRRRLSENNQTITIEEEGLYSCRMDCGKGFSRFSSVYSYNDTQTHSVYDVPALTVLTTARPTSGTTHSSTTPTHAEDYLNMTRLLL</sequence>
<feature type="domain" description="Ig-like" evidence="6">
    <location>
        <begin position="406"/>
        <end position="467"/>
    </location>
</feature>
<dbReference type="PROSITE" id="PS50835">
    <property type="entry name" value="IG_LIKE"/>
    <property type="match status" value="5"/>
</dbReference>
<dbReference type="Proteomes" id="UP001187343">
    <property type="component" value="Unassembled WGS sequence"/>
</dbReference>
<feature type="domain" description="Ig-like" evidence="6">
    <location>
        <begin position="22"/>
        <end position="83"/>
    </location>
</feature>
<feature type="domain" description="Ig-like" evidence="6">
    <location>
        <begin position="576"/>
        <end position="653"/>
    </location>
</feature>
<dbReference type="InterPro" id="IPR050488">
    <property type="entry name" value="Ig_Fc_receptor"/>
</dbReference>
<dbReference type="PANTHER" id="PTHR11481">
    <property type="entry name" value="IMMUNOGLOBULIN FC RECEPTOR"/>
    <property type="match status" value="1"/>
</dbReference>
<dbReference type="SUPFAM" id="SSF48726">
    <property type="entry name" value="Immunoglobulin"/>
    <property type="match status" value="4"/>
</dbReference>
<dbReference type="SMART" id="SM00409">
    <property type="entry name" value="IG"/>
    <property type="match status" value="4"/>
</dbReference>
<evidence type="ECO:0000256" key="3">
    <source>
        <dbReference type="PROSITE-ProRule" id="PRU00042"/>
    </source>
</evidence>
<dbReference type="InterPro" id="IPR036179">
    <property type="entry name" value="Ig-like_dom_sf"/>
</dbReference>
<feature type="domain" description="C2H2-type" evidence="5">
    <location>
        <begin position="730"/>
        <end position="756"/>
    </location>
</feature>
<dbReference type="InterPro" id="IPR013087">
    <property type="entry name" value="Znf_C2H2_type"/>
</dbReference>
<accession>A0AA88P4B9</accession>
<keyword evidence="1 4" id="KW-0732">Signal</keyword>
<keyword evidence="3" id="KW-0863">Zinc-finger</keyword>
<keyword evidence="2" id="KW-1015">Disulfide bond</keyword>
<dbReference type="SMART" id="SM00408">
    <property type="entry name" value="IGc2"/>
    <property type="match status" value="2"/>
</dbReference>
<dbReference type="InterPro" id="IPR003598">
    <property type="entry name" value="Ig_sub2"/>
</dbReference>
<evidence type="ECO:0000256" key="1">
    <source>
        <dbReference type="ARBA" id="ARBA00022729"/>
    </source>
</evidence>
<keyword evidence="3" id="KW-0862">Zinc</keyword>
<dbReference type="Pfam" id="PF13895">
    <property type="entry name" value="Ig_2"/>
    <property type="match status" value="3"/>
</dbReference>
<feature type="domain" description="Ig-like" evidence="6">
    <location>
        <begin position="655"/>
        <end position="748"/>
    </location>
</feature>
<dbReference type="PANTHER" id="PTHR11481:SF64">
    <property type="entry name" value="FC RECEPTOR-LIKE PROTEIN 4"/>
    <property type="match status" value="1"/>
</dbReference>
<evidence type="ECO:0000256" key="4">
    <source>
        <dbReference type="SAM" id="SignalP"/>
    </source>
</evidence>
<organism evidence="7 8">
    <name type="scientific">Cirrhinus molitorella</name>
    <name type="common">mud carp</name>
    <dbReference type="NCBI Taxonomy" id="172907"/>
    <lineage>
        <taxon>Eukaryota</taxon>
        <taxon>Metazoa</taxon>
        <taxon>Chordata</taxon>
        <taxon>Craniata</taxon>
        <taxon>Vertebrata</taxon>
        <taxon>Euteleostomi</taxon>
        <taxon>Actinopterygii</taxon>
        <taxon>Neopterygii</taxon>
        <taxon>Teleostei</taxon>
        <taxon>Ostariophysi</taxon>
        <taxon>Cypriniformes</taxon>
        <taxon>Cyprinidae</taxon>
        <taxon>Labeoninae</taxon>
        <taxon>Labeonini</taxon>
        <taxon>Cirrhinus</taxon>
    </lineage>
</organism>
<evidence type="ECO:0000259" key="5">
    <source>
        <dbReference type="PROSITE" id="PS50157"/>
    </source>
</evidence>
<keyword evidence="8" id="KW-1185">Reference proteome</keyword>
<dbReference type="PROSITE" id="PS50157">
    <property type="entry name" value="ZINC_FINGER_C2H2_2"/>
    <property type="match status" value="2"/>
</dbReference>
<dbReference type="InterPro" id="IPR007110">
    <property type="entry name" value="Ig-like_dom"/>
</dbReference>
<dbReference type="InterPro" id="IPR013783">
    <property type="entry name" value="Ig-like_fold"/>
</dbReference>
<dbReference type="InterPro" id="IPR003599">
    <property type="entry name" value="Ig_sub"/>
</dbReference>
<dbReference type="AlphaFoldDB" id="A0AA88P4B9"/>
<dbReference type="GO" id="GO:0009897">
    <property type="term" value="C:external side of plasma membrane"/>
    <property type="evidence" value="ECO:0007669"/>
    <property type="project" value="TreeGrafter"/>
</dbReference>
<dbReference type="Gene3D" id="2.60.40.10">
    <property type="entry name" value="Immunoglobulins"/>
    <property type="match status" value="4"/>
</dbReference>
<dbReference type="EMBL" id="JAUYZG010000024">
    <property type="protein sequence ID" value="KAK2870433.1"/>
    <property type="molecule type" value="Genomic_DNA"/>
</dbReference>
<reference evidence="7" key="1">
    <citation type="submission" date="2023-08" db="EMBL/GenBank/DDBJ databases">
        <title>Chromosome-level Genome Assembly of mud carp (Cirrhinus molitorella).</title>
        <authorList>
            <person name="Liu H."/>
        </authorList>
    </citation>
    <scope>NUCLEOTIDE SEQUENCE</scope>
    <source>
        <strain evidence="7">Prfri</strain>
        <tissue evidence="7">Muscle</tissue>
    </source>
</reference>
<evidence type="ECO:0000313" key="7">
    <source>
        <dbReference type="EMBL" id="KAK2870433.1"/>
    </source>
</evidence>